<dbReference type="Pfam" id="PF00856">
    <property type="entry name" value="SET"/>
    <property type="match status" value="1"/>
</dbReference>
<evidence type="ECO:0008006" key="13">
    <source>
        <dbReference type="Google" id="ProtNLM"/>
    </source>
</evidence>
<keyword evidence="5" id="KW-0479">Metal-binding</keyword>
<keyword evidence="4" id="KW-0808">Transferase</keyword>
<dbReference type="Proteomes" id="UP000298416">
    <property type="component" value="Unassembled WGS sequence"/>
</dbReference>
<feature type="region of interest" description="Disordered" evidence="8">
    <location>
        <begin position="140"/>
        <end position="217"/>
    </location>
</feature>
<comment type="subcellular location">
    <subcellularLocation>
        <location evidence="2">Chromosome</location>
    </subcellularLocation>
    <subcellularLocation>
        <location evidence="1">Nucleus</location>
    </subcellularLocation>
</comment>
<evidence type="ECO:0000256" key="5">
    <source>
        <dbReference type="ARBA" id="ARBA00022723"/>
    </source>
</evidence>
<dbReference type="GO" id="GO:0008270">
    <property type="term" value="F:zinc ion binding"/>
    <property type="evidence" value="ECO:0007669"/>
    <property type="project" value="InterPro"/>
</dbReference>
<evidence type="ECO:0000259" key="10">
    <source>
        <dbReference type="PROSITE" id="PS50867"/>
    </source>
</evidence>
<evidence type="ECO:0000256" key="4">
    <source>
        <dbReference type="ARBA" id="ARBA00022679"/>
    </source>
</evidence>
<dbReference type="InterPro" id="IPR046341">
    <property type="entry name" value="SET_dom_sf"/>
</dbReference>
<dbReference type="InterPro" id="IPR025776">
    <property type="entry name" value="SUVR4/1/2"/>
</dbReference>
<feature type="region of interest" description="Disordered" evidence="8">
    <location>
        <begin position="471"/>
        <end position="521"/>
    </location>
</feature>
<reference evidence="11" key="1">
    <citation type="submission" date="2018-01" db="EMBL/GenBank/DDBJ databases">
        <authorList>
            <person name="Mao J.F."/>
        </authorList>
    </citation>
    <scope>NUCLEOTIDE SEQUENCE</scope>
    <source>
        <strain evidence="11">Huo1</strain>
        <tissue evidence="11">Leaf</tissue>
    </source>
</reference>
<evidence type="ECO:0000256" key="6">
    <source>
        <dbReference type="ARBA" id="ARBA00022833"/>
    </source>
</evidence>
<dbReference type="SMART" id="SM00317">
    <property type="entry name" value="SET"/>
    <property type="match status" value="1"/>
</dbReference>
<dbReference type="FunFam" id="2.170.270.10:FF:000046">
    <property type="entry name" value="SET-domain containing protein lysine methyltransferase family protein"/>
    <property type="match status" value="1"/>
</dbReference>
<evidence type="ECO:0000256" key="7">
    <source>
        <dbReference type="ARBA" id="ARBA00023242"/>
    </source>
</evidence>
<keyword evidence="7" id="KW-0539">Nucleus</keyword>
<dbReference type="SMART" id="SM00468">
    <property type="entry name" value="PreSET"/>
    <property type="match status" value="1"/>
</dbReference>
<dbReference type="PANTHER" id="PTHR46450:SF1">
    <property type="entry name" value="INACTIVE HISTONE-LYSINE N-METHYLTRANSFERASE SUVR1-RELATED"/>
    <property type="match status" value="1"/>
</dbReference>
<keyword evidence="6" id="KW-0862">Zinc</keyword>
<organism evidence="11">
    <name type="scientific">Salvia splendens</name>
    <name type="common">Scarlet sage</name>
    <dbReference type="NCBI Taxonomy" id="180675"/>
    <lineage>
        <taxon>Eukaryota</taxon>
        <taxon>Viridiplantae</taxon>
        <taxon>Streptophyta</taxon>
        <taxon>Embryophyta</taxon>
        <taxon>Tracheophyta</taxon>
        <taxon>Spermatophyta</taxon>
        <taxon>Magnoliopsida</taxon>
        <taxon>eudicotyledons</taxon>
        <taxon>Gunneridae</taxon>
        <taxon>Pentapetalae</taxon>
        <taxon>asterids</taxon>
        <taxon>lamiids</taxon>
        <taxon>Lamiales</taxon>
        <taxon>Lamiaceae</taxon>
        <taxon>Nepetoideae</taxon>
        <taxon>Mentheae</taxon>
        <taxon>Salviinae</taxon>
        <taxon>Salvia</taxon>
        <taxon>Salvia subgen. Calosphace</taxon>
        <taxon>core Calosphace</taxon>
    </lineage>
</organism>
<evidence type="ECO:0000256" key="3">
    <source>
        <dbReference type="ARBA" id="ARBA00022454"/>
    </source>
</evidence>
<proteinExistence type="predicted"/>
<keyword evidence="3" id="KW-0158">Chromosome</keyword>
<dbReference type="Gene3D" id="1.10.8.850">
    <property type="entry name" value="Histone-lysine N methyltransferase , C-terminal domain-like"/>
    <property type="match status" value="1"/>
</dbReference>
<dbReference type="GO" id="GO:0005694">
    <property type="term" value="C:chromosome"/>
    <property type="evidence" value="ECO:0007669"/>
    <property type="project" value="UniProtKB-SubCell"/>
</dbReference>
<dbReference type="AlphaFoldDB" id="A0A8X8XTX9"/>
<dbReference type="PANTHER" id="PTHR46450">
    <property type="entry name" value="INACTIVE HISTONE-LYSINE N-METHYLTRANSFERASE SUVR1-RELATED"/>
    <property type="match status" value="1"/>
</dbReference>
<dbReference type="InterPro" id="IPR007728">
    <property type="entry name" value="Pre-SET_dom"/>
</dbReference>
<dbReference type="InterPro" id="IPR001214">
    <property type="entry name" value="SET_dom"/>
</dbReference>
<evidence type="ECO:0000256" key="1">
    <source>
        <dbReference type="ARBA" id="ARBA00004123"/>
    </source>
</evidence>
<evidence type="ECO:0000259" key="9">
    <source>
        <dbReference type="PROSITE" id="PS50280"/>
    </source>
</evidence>
<dbReference type="InterPro" id="IPR043017">
    <property type="entry name" value="WIYLD_dom_sf"/>
</dbReference>
<dbReference type="SUPFAM" id="SSF82199">
    <property type="entry name" value="SET domain"/>
    <property type="match status" value="1"/>
</dbReference>
<reference evidence="11" key="2">
    <citation type="submission" date="2020-08" db="EMBL/GenBank/DDBJ databases">
        <title>Plant Genome Project.</title>
        <authorList>
            <person name="Zhang R.-G."/>
        </authorList>
    </citation>
    <scope>NUCLEOTIDE SEQUENCE</scope>
    <source>
        <strain evidence="11">Huo1</strain>
        <tissue evidence="11">Leaf</tissue>
    </source>
</reference>
<dbReference type="GO" id="GO:0042054">
    <property type="term" value="F:histone methyltransferase activity"/>
    <property type="evidence" value="ECO:0007669"/>
    <property type="project" value="InterPro"/>
</dbReference>
<evidence type="ECO:0000256" key="8">
    <source>
        <dbReference type="SAM" id="MobiDB-lite"/>
    </source>
</evidence>
<feature type="domain" description="Pre-SET" evidence="10">
    <location>
        <begin position="604"/>
        <end position="703"/>
    </location>
</feature>
<feature type="compositionally biased region" description="Polar residues" evidence="8">
    <location>
        <begin position="198"/>
        <end position="212"/>
    </location>
</feature>
<feature type="compositionally biased region" description="Basic and acidic residues" evidence="8">
    <location>
        <begin position="512"/>
        <end position="521"/>
    </location>
</feature>
<protein>
    <recommendedName>
        <fullName evidence="13">Histone-lysine N-methyltransferase SETMAR</fullName>
    </recommendedName>
</protein>
<dbReference type="GO" id="GO:0005634">
    <property type="term" value="C:nucleus"/>
    <property type="evidence" value="ECO:0007669"/>
    <property type="project" value="UniProtKB-SubCell"/>
</dbReference>
<sequence>MCLLEELTGALEVYELASQKTAEMSSKQTKARVANAFRAMKDIGISEAMVKPVLKKLLKLYDKNWELIEEENYRALADAIFEGQEAELTSHDLLMLILTLANKHSMKTVDREASECSKKKTNAEVGYPFCTMPSLKERLEQQAQAAEESTQPLKRARLRYQDGRSTSSAAATDRGPTMPLIIPKDEPTEPPNIRSPEVNASQGLVLTPQPSAENRRRTDPQLLGKVKGKQPAYSESLVVHEACDPCQPNSATSPSHAMKLRDRGKQSICLQTSSGDKSLFPHGSPQATRKKEWKVVRGCVPAPKKKRASNFALIIPKEEPVTDDMPQLVLPDAIIDPEQSIKRDSSDQNGSVRELSCFEPSASASVNGKERNNRAAEAITNGELELASSQFASNLEIASSPLGEVKISLSCNLPLVRPDSDMPSLETVLQLVDDKYQNSVGPSTIDMHPTHLPSKSSATDLGAGALRLNSLTGANDPQSNGNLPLSETQPVISCNGTDDGSHLEEMNGGDGHATHTENKEHHVEETNGLNLVVADHSVTPEIIKPLHDLFDIAKGQEKVIISLVNEVNSESLPSFYYIRENVVFQSASVNFSLSHIGDSSCSACSGNCLSSSAPCACAHLVRGEFAYTTDGLVKDGLLKECISMKRDLKKQNQFFCKECPLERSKSDDTPEPCKGHLVRKFIKECWLRCGCNKQCGNRVVQRGITRNLQVFMTPEGKGWGLRTLEDLPEGAFVCEFVGEVLTNSEFFGRILRSTKQEKYSYPIVLDAHWGAKKSLKNEEALCLDASNYGNVARFISHRCYDSNLVEIPVKVETSDHHYYRLALFTARKITVMEELTWDYGIDFDDHDHPVKAFHCQCGSKFCRNIRRSIELKECDKVVVAVCPDRLSDLCGCHFLAASFM</sequence>
<feature type="compositionally biased region" description="Polar residues" evidence="8">
    <location>
        <begin position="471"/>
        <end position="498"/>
    </location>
</feature>
<accession>A0A8X8XTX9</accession>
<evidence type="ECO:0000313" key="12">
    <source>
        <dbReference type="Proteomes" id="UP000298416"/>
    </source>
</evidence>
<dbReference type="Pfam" id="PF05033">
    <property type="entry name" value="Pre-SET"/>
    <property type="match status" value="1"/>
</dbReference>
<dbReference type="PROSITE" id="PS50280">
    <property type="entry name" value="SET"/>
    <property type="match status" value="1"/>
</dbReference>
<evidence type="ECO:0000313" key="11">
    <source>
        <dbReference type="EMBL" id="KAG6418717.1"/>
    </source>
</evidence>
<gene>
    <name evidence="11" type="ORF">SASPL_120921</name>
</gene>
<comment type="caution">
    <text evidence="11">The sequence shown here is derived from an EMBL/GenBank/DDBJ whole genome shotgun (WGS) entry which is preliminary data.</text>
</comment>
<dbReference type="Pfam" id="PF10440">
    <property type="entry name" value="WIYLD"/>
    <property type="match status" value="1"/>
</dbReference>
<dbReference type="PROSITE" id="PS51580">
    <property type="entry name" value="SAM_MT43_3"/>
    <property type="match status" value="1"/>
</dbReference>
<dbReference type="CDD" id="cd10538">
    <property type="entry name" value="SET_SETDB-like"/>
    <property type="match status" value="1"/>
</dbReference>
<evidence type="ECO:0000256" key="2">
    <source>
        <dbReference type="ARBA" id="ARBA00004286"/>
    </source>
</evidence>
<feature type="domain" description="SET" evidence="9">
    <location>
        <begin position="706"/>
        <end position="840"/>
    </location>
</feature>
<dbReference type="InterPro" id="IPR018848">
    <property type="entry name" value="WIYLD_domain"/>
</dbReference>
<dbReference type="PROSITE" id="PS50867">
    <property type="entry name" value="PRE_SET"/>
    <property type="match status" value="1"/>
</dbReference>
<dbReference type="EMBL" id="PNBA02000007">
    <property type="protein sequence ID" value="KAG6418717.1"/>
    <property type="molecule type" value="Genomic_DNA"/>
</dbReference>
<dbReference type="Gene3D" id="2.170.270.10">
    <property type="entry name" value="SET domain"/>
    <property type="match status" value="1"/>
</dbReference>
<keyword evidence="12" id="KW-1185">Reference proteome</keyword>
<name>A0A8X8XTX9_SALSN</name>